<keyword evidence="2" id="KW-0808">Transferase</keyword>
<dbReference type="Pfam" id="PF08241">
    <property type="entry name" value="Methyltransf_11"/>
    <property type="match status" value="1"/>
</dbReference>
<dbReference type="RefSeq" id="WP_110832708.1">
    <property type="nucleotide sequence ID" value="NZ_QKLU01000005.1"/>
</dbReference>
<dbReference type="EMBL" id="QKLU01000005">
    <property type="protein sequence ID" value="PYF72872.1"/>
    <property type="molecule type" value="Genomic_DNA"/>
</dbReference>
<dbReference type="GO" id="GO:0008757">
    <property type="term" value="F:S-adenosylmethionine-dependent methyltransferase activity"/>
    <property type="evidence" value="ECO:0007669"/>
    <property type="project" value="InterPro"/>
</dbReference>
<feature type="domain" description="Methyltransferase type 11" evidence="1">
    <location>
        <begin position="163"/>
        <end position="210"/>
    </location>
</feature>
<dbReference type="GO" id="GO:0032259">
    <property type="term" value="P:methylation"/>
    <property type="evidence" value="ECO:0007669"/>
    <property type="project" value="UniProtKB-KW"/>
</dbReference>
<dbReference type="InterPro" id="IPR029063">
    <property type="entry name" value="SAM-dependent_MTases_sf"/>
</dbReference>
<accession>A0A318UC98</accession>
<comment type="caution">
    <text evidence="2">The sequence shown here is derived from an EMBL/GenBank/DDBJ whole genome shotgun (WGS) entry which is preliminary data.</text>
</comment>
<dbReference type="AlphaFoldDB" id="A0A318UC98"/>
<proteinExistence type="predicted"/>
<dbReference type="Proteomes" id="UP000248198">
    <property type="component" value="Unassembled WGS sequence"/>
</dbReference>
<keyword evidence="3" id="KW-1185">Reference proteome</keyword>
<dbReference type="OrthoDB" id="3896938at2"/>
<keyword evidence="2" id="KW-0489">Methyltransferase</keyword>
<sequence length="299" mass="34791">MKILKQDTPLDRIKKNAKKKFKALKIDILKKDISYLCPPNILNEFTAEIRSMDAFSKYNSHYDFLKNFEDAILKNVKSKYVQINGNKYQLHRSNSGINFRESCIDLNSHLSSRMRFCLEVINTYFSKSKNVYLSEHQTTFHKRLSELNNYNITSSWFNSESIYFQDLTQLSYPDNHFDLSLTFEDLEHIPNYKLALAELFRVTKHGGAVLLSAPFATNSQQNIIRAKLSDKGEIVHLMKPEYHGDPLKEAEGILCFQHFGWDFLDELRDAGFSDVFAVIGYNINKMMLGRQLFIIGKKQ</sequence>
<dbReference type="Gene3D" id="3.40.50.150">
    <property type="entry name" value="Vaccinia Virus protein VP39"/>
    <property type="match status" value="1"/>
</dbReference>
<dbReference type="InterPro" id="IPR013216">
    <property type="entry name" value="Methyltransf_11"/>
</dbReference>
<organism evidence="2 3">
    <name type="scientific">Pedobacter nutrimenti</name>
    <dbReference type="NCBI Taxonomy" id="1241337"/>
    <lineage>
        <taxon>Bacteria</taxon>
        <taxon>Pseudomonadati</taxon>
        <taxon>Bacteroidota</taxon>
        <taxon>Sphingobacteriia</taxon>
        <taxon>Sphingobacteriales</taxon>
        <taxon>Sphingobacteriaceae</taxon>
        <taxon>Pedobacter</taxon>
    </lineage>
</organism>
<evidence type="ECO:0000313" key="2">
    <source>
        <dbReference type="EMBL" id="PYF72872.1"/>
    </source>
</evidence>
<evidence type="ECO:0000313" key="3">
    <source>
        <dbReference type="Proteomes" id="UP000248198"/>
    </source>
</evidence>
<reference evidence="2 3" key="1">
    <citation type="submission" date="2018-06" db="EMBL/GenBank/DDBJ databases">
        <title>Genomic Encyclopedia of Archaeal and Bacterial Type Strains, Phase II (KMG-II): from individual species to whole genera.</title>
        <authorList>
            <person name="Goeker M."/>
        </authorList>
    </citation>
    <scope>NUCLEOTIDE SEQUENCE [LARGE SCALE GENOMIC DNA]</scope>
    <source>
        <strain evidence="2 3">DSM 27372</strain>
    </source>
</reference>
<name>A0A318UC98_9SPHI</name>
<evidence type="ECO:0000259" key="1">
    <source>
        <dbReference type="Pfam" id="PF08241"/>
    </source>
</evidence>
<gene>
    <name evidence="2" type="ORF">B0O44_105245</name>
</gene>
<protein>
    <submittedName>
        <fullName evidence="2">Methyltransferase family protein</fullName>
    </submittedName>
</protein>
<dbReference type="SUPFAM" id="SSF53335">
    <property type="entry name" value="S-adenosyl-L-methionine-dependent methyltransferases"/>
    <property type="match status" value="1"/>
</dbReference>